<proteinExistence type="predicted"/>
<protein>
    <submittedName>
        <fullName evidence="11">Ferredoxin reductase</fullName>
    </submittedName>
</protein>
<dbReference type="Gene3D" id="2.40.30.10">
    <property type="entry name" value="Translation factors"/>
    <property type="match status" value="1"/>
</dbReference>
<evidence type="ECO:0000256" key="2">
    <source>
        <dbReference type="ARBA" id="ARBA00022630"/>
    </source>
</evidence>
<accession>A0A380JHY1</accession>
<dbReference type="EMBL" id="UHFA01000002">
    <property type="protein sequence ID" value="SUN37230.1"/>
    <property type="molecule type" value="Genomic_DNA"/>
</dbReference>
<organism evidence="11 12">
    <name type="scientific">Streptococcus downei MFe28</name>
    <dbReference type="NCBI Taxonomy" id="764290"/>
    <lineage>
        <taxon>Bacteria</taxon>
        <taxon>Bacillati</taxon>
        <taxon>Bacillota</taxon>
        <taxon>Bacilli</taxon>
        <taxon>Lactobacillales</taxon>
        <taxon>Streptococcaceae</taxon>
        <taxon>Streptococcus</taxon>
    </lineage>
</organism>
<evidence type="ECO:0000259" key="10">
    <source>
        <dbReference type="PROSITE" id="PS51384"/>
    </source>
</evidence>
<evidence type="ECO:0000256" key="3">
    <source>
        <dbReference type="ARBA" id="ARBA00022714"/>
    </source>
</evidence>
<reference evidence="11 12" key="1">
    <citation type="submission" date="2018-06" db="EMBL/GenBank/DDBJ databases">
        <authorList>
            <consortium name="Pathogen Informatics"/>
            <person name="Doyle S."/>
        </authorList>
    </citation>
    <scope>NUCLEOTIDE SEQUENCE [LARGE SCALE GENOMIC DNA]</scope>
    <source>
        <strain evidence="12">NCTC 11391</strain>
    </source>
</reference>
<evidence type="ECO:0000313" key="12">
    <source>
        <dbReference type="Proteomes" id="UP000254082"/>
    </source>
</evidence>
<evidence type="ECO:0000256" key="7">
    <source>
        <dbReference type="ARBA" id="ARBA00023004"/>
    </source>
</evidence>
<feature type="domain" description="FAD-binding FR-type" evidence="10">
    <location>
        <begin position="33"/>
        <end position="145"/>
    </location>
</feature>
<evidence type="ECO:0000256" key="5">
    <source>
        <dbReference type="ARBA" id="ARBA00022827"/>
    </source>
</evidence>
<evidence type="ECO:0000256" key="9">
    <source>
        <dbReference type="SAM" id="Phobius"/>
    </source>
</evidence>
<dbReference type="PANTHER" id="PTHR47354:SF8">
    <property type="entry name" value="1,2-PHENYLACETYL-COA EPOXIDASE, SUBUNIT E"/>
    <property type="match status" value="1"/>
</dbReference>
<dbReference type="PANTHER" id="PTHR47354">
    <property type="entry name" value="NADH OXIDOREDUCTASE HCR"/>
    <property type="match status" value="1"/>
</dbReference>
<feature type="transmembrane region" description="Helical" evidence="9">
    <location>
        <begin position="12"/>
        <end position="33"/>
    </location>
</feature>
<dbReference type="Gene3D" id="3.40.50.80">
    <property type="entry name" value="Nucleotide-binding domain of ferredoxin-NADP reductase (FNR) module"/>
    <property type="match status" value="1"/>
</dbReference>
<evidence type="ECO:0000313" key="11">
    <source>
        <dbReference type="EMBL" id="SUN37230.1"/>
    </source>
</evidence>
<dbReference type="Proteomes" id="UP000254082">
    <property type="component" value="Unassembled WGS sequence"/>
</dbReference>
<dbReference type="GO" id="GO:0051537">
    <property type="term" value="F:2 iron, 2 sulfur cluster binding"/>
    <property type="evidence" value="ECO:0007669"/>
    <property type="project" value="UniProtKB-KW"/>
</dbReference>
<dbReference type="InterPro" id="IPR017927">
    <property type="entry name" value="FAD-bd_FR_type"/>
</dbReference>
<dbReference type="InterPro" id="IPR017938">
    <property type="entry name" value="Riboflavin_synthase-like_b-brl"/>
</dbReference>
<evidence type="ECO:0000256" key="4">
    <source>
        <dbReference type="ARBA" id="ARBA00022723"/>
    </source>
</evidence>
<dbReference type="GO" id="GO:0016491">
    <property type="term" value="F:oxidoreductase activity"/>
    <property type="evidence" value="ECO:0007669"/>
    <property type="project" value="UniProtKB-KW"/>
</dbReference>
<keyword evidence="2" id="KW-0285">Flavoprotein</keyword>
<dbReference type="GO" id="GO:0046872">
    <property type="term" value="F:metal ion binding"/>
    <property type="evidence" value="ECO:0007669"/>
    <property type="project" value="UniProtKB-KW"/>
</dbReference>
<keyword evidence="7" id="KW-0408">Iron</keyword>
<keyword evidence="6" id="KW-0560">Oxidoreductase</keyword>
<dbReference type="RefSeq" id="WP_002997213.1">
    <property type="nucleotide sequence ID" value="NZ_UHFA01000002.1"/>
</dbReference>
<dbReference type="AlphaFoldDB" id="A0A380JHY1"/>
<dbReference type="PROSITE" id="PS51384">
    <property type="entry name" value="FAD_FR"/>
    <property type="match status" value="1"/>
</dbReference>
<dbReference type="InterPro" id="IPR039261">
    <property type="entry name" value="FNR_nucleotide-bd"/>
</dbReference>
<dbReference type="SUPFAM" id="SSF63380">
    <property type="entry name" value="Riboflavin synthase domain-like"/>
    <property type="match status" value="1"/>
</dbReference>
<evidence type="ECO:0000256" key="1">
    <source>
        <dbReference type="ARBA" id="ARBA00001974"/>
    </source>
</evidence>
<evidence type="ECO:0000256" key="6">
    <source>
        <dbReference type="ARBA" id="ARBA00023002"/>
    </source>
</evidence>
<keyword evidence="5" id="KW-0274">FAD</keyword>
<dbReference type="InterPro" id="IPR050415">
    <property type="entry name" value="MRET"/>
</dbReference>
<name>A0A380JHY1_STRDO</name>
<sequence>MKGHSKMLKIILILLAIGLVGCLITWGVIAYLGRSQALTVRSIENPSGDLYLIHLKKPKNMTWEPGSYAKVTLPEAEESGQKSRWLTLASNSDENEILLLTHKGSSSFKKHLTSLSVGSKVKISWIESSLKIKDKQTPLVCFASDVGIAALRPLALKQAGKREIVLNHLDKGVNVFDEEMKGLANQESLFTYDRSASLSQSKASLEKAVKKYGNRGTYLVAGQPDDVKAMKAFLADQGITADRIKSETFRGLK</sequence>
<keyword evidence="3" id="KW-0001">2Fe-2S</keyword>
<dbReference type="PROSITE" id="PS51257">
    <property type="entry name" value="PROKAR_LIPOPROTEIN"/>
    <property type="match status" value="1"/>
</dbReference>
<keyword evidence="9" id="KW-0472">Membrane</keyword>
<comment type="cofactor">
    <cofactor evidence="1">
        <name>FAD</name>
        <dbReference type="ChEBI" id="CHEBI:57692"/>
    </cofactor>
</comment>
<keyword evidence="9" id="KW-1133">Transmembrane helix</keyword>
<keyword evidence="9" id="KW-0812">Transmembrane</keyword>
<keyword evidence="4" id="KW-0479">Metal-binding</keyword>
<keyword evidence="8" id="KW-0411">Iron-sulfur</keyword>
<evidence type="ECO:0000256" key="8">
    <source>
        <dbReference type="ARBA" id="ARBA00023014"/>
    </source>
</evidence>
<keyword evidence="12" id="KW-1185">Reference proteome</keyword>
<gene>
    <name evidence="11" type="ORF">NCTC11391_01995</name>
</gene>
<dbReference type="GO" id="GO:0050660">
    <property type="term" value="F:flavin adenine dinucleotide binding"/>
    <property type="evidence" value="ECO:0007669"/>
    <property type="project" value="TreeGrafter"/>
</dbReference>
<dbReference type="SUPFAM" id="SSF52343">
    <property type="entry name" value="Ferredoxin reductase-like, C-terminal NADP-linked domain"/>
    <property type="match status" value="1"/>
</dbReference>
<dbReference type="OrthoDB" id="1628427at2"/>